<keyword evidence="1" id="KW-0472">Membrane</keyword>
<dbReference type="OrthoDB" id="193195at2"/>
<dbReference type="EMBL" id="CP029210">
    <property type="protein sequence ID" value="AWI52253.1"/>
    <property type="molecule type" value="Genomic_DNA"/>
</dbReference>
<name>A0A2U8FMQ9_9BURK</name>
<gene>
    <name evidence="2" type="ORF">DEH84_01475</name>
</gene>
<keyword evidence="1" id="KW-1133">Transmembrane helix</keyword>
<feature type="transmembrane region" description="Helical" evidence="1">
    <location>
        <begin position="12"/>
        <end position="34"/>
    </location>
</feature>
<keyword evidence="1" id="KW-0812">Transmembrane</keyword>
<dbReference type="RefSeq" id="WP_109034086.1">
    <property type="nucleotide sequence ID" value="NZ_CP029210.1"/>
</dbReference>
<evidence type="ECO:0000313" key="2">
    <source>
        <dbReference type="EMBL" id="AWI52253.1"/>
    </source>
</evidence>
<accession>A0A2U8FMQ9</accession>
<protein>
    <submittedName>
        <fullName evidence="2">Pilus assembly protein PilV</fullName>
    </submittedName>
</protein>
<keyword evidence="3" id="KW-1185">Reference proteome</keyword>
<dbReference type="AlphaFoldDB" id="A0A2U8FMQ9"/>
<evidence type="ECO:0000256" key="1">
    <source>
        <dbReference type="SAM" id="Phobius"/>
    </source>
</evidence>
<evidence type="ECO:0000313" key="3">
    <source>
        <dbReference type="Proteomes" id="UP000244892"/>
    </source>
</evidence>
<sequence length="137" mass="14725">MTRARHRHIGGFLLIESLIAILIFSVGILGLVGLQARMTKAQTEAKARADAVNLASELRGVMWVDMANLAQYETSACAAHSPCANWLAKLQATLPSGAATVTRDTTRPGWVSIAITWRLPNGQSHTYQTVTVIRGAA</sequence>
<dbReference type="Proteomes" id="UP000244892">
    <property type="component" value="Chromosome"/>
</dbReference>
<organism evidence="2 3">
    <name type="scientific">Aquabacterium olei</name>
    <dbReference type="NCBI Taxonomy" id="1296669"/>
    <lineage>
        <taxon>Bacteria</taxon>
        <taxon>Pseudomonadati</taxon>
        <taxon>Pseudomonadota</taxon>
        <taxon>Betaproteobacteria</taxon>
        <taxon>Burkholderiales</taxon>
        <taxon>Aquabacterium</taxon>
    </lineage>
</organism>
<dbReference type="KEGG" id="aon:DEH84_01475"/>
<proteinExistence type="predicted"/>
<reference evidence="2 3" key="1">
    <citation type="submission" date="2018-05" db="EMBL/GenBank/DDBJ databases">
        <title>complete genome sequence of Aquabacterium olei NBRC 110486.</title>
        <authorList>
            <person name="Tang B."/>
            <person name="Chang J."/>
            <person name="Zhang L."/>
            <person name="Yang H."/>
        </authorList>
    </citation>
    <scope>NUCLEOTIDE SEQUENCE [LARGE SCALE GENOMIC DNA]</scope>
    <source>
        <strain evidence="2 3">NBRC 110486</strain>
    </source>
</reference>